<proteinExistence type="predicted"/>
<dbReference type="AlphaFoldDB" id="A0A402CUR4"/>
<dbReference type="CDD" id="cd00257">
    <property type="entry name" value="beta-trefoil_FSCN-like"/>
    <property type="match status" value="1"/>
</dbReference>
<evidence type="ECO:0000259" key="1">
    <source>
        <dbReference type="Pfam" id="PF12708"/>
    </source>
</evidence>
<dbReference type="Gene3D" id="2.80.10.50">
    <property type="match status" value="2"/>
</dbReference>
<dbReference type="InterPro" id="IPR024535">
    <property type="entry name" value="RHGA/B-epi-like_pectate_lyase"/>
</dbReference>
<accession>A0A402CUR4</accession>
<dbReference type="SUPFAM" id="SSF51126">
    <property type="entry name" value="Pectin lyase-like"/>
    <property type="match status" value="2"/>
</dbReference>
<dbReference type="RefSeq" id="WP_218025568.1">
    <property type="nucleotide sequence ID" value="NZ_AP025739.1"/>
</dbReference>
<evidence type="ECO:0000313" key="4">
    <source>
        <dbReference type="Proteomes" id="UP000287394"/>
    </source>
</evidence>
<dbReference type="InterPro" id="IPR008999">
    <property type="entry name" value="Actin-crosslinking"/>
</dbReference>
<dbReference type="Proteomes" id="UP000287394">
    <property type="component" value="Chromosome"/>
</dbReference>
<dbReference type="Pfam" id="PF13229">
    <property type="entry name" value="Beta_helix"/>
    <property type="match status" value="1"/>
</dbReference>
<dbReference type="InterPro" id="IPR012334">
    <property type="entry name" value="Pectin_lyas_fold"/>
</dbReference>
<evidence type="ECO:0000313" key="3">
    <source>
        <dbReference type="EMBL" id="BDI29054.1"/>
    </source>
</evidence>
<feature type="domain" description="Right handed beta helix" evidence="2">
    <location>
        <begin position="430"/>
        <end position="610"/>
    </location>
</feature>
<dbReference type="SMART" id="SM00710">
    <property type="entry name" value="PbH1"/>
    <property type="match status" value="7"/>
</dbReference>
<dbReference type="InterPro" id="IPR039448">
    <property type="entry name" value="Beta_helix"/>
</dbReference>
<gene>
    <name evidence="3" type="ORF">CCAX7_11050</name>
</gene>
<reference evidence="3 4" key="1">
    <citation type="journal article" date="2019" name="Int. J. Syst. Evol. Microbiol.">
        <title>Capsulimonas corticalis gen. nov., sp. nov., an aerobic capsulated bacterium, of a novel bacterial order, Capsulimonadales ord. nov., of the class Armatimonadia of the phylum Armatimonadetes.</title>
        <authorList>
            <person name="Li J."/>
            <person name="Kudo C."/>
            <person name="Tonouchi A."/>
        </authorList>
    </citation>
    <scope>NUCLEOTIDE SEQUENCE [LARGE SCALE GENOMIC DNA]</scope>
    <source>
        <strain evidence="3 4">AX-7</strain>
    </source>
</reference>
<dbReference type="InterPro" id="IPR011050">
    <property type="entry name" value="Pectin_lyase_fold/virulence"/>
</dbReference>
<dbReference type="EMBL" id="AP025739">
    <property type="protein sequence ID" value="BDI29054.1"/>
    <property type="molecule type" value="Genomic_DNA"/>
</dbReference>
<dbReference type="SUPFAM" id="SSF50405">
    <property type="entry name" value="Actin-crosslinking proteins"/>
    <property type="match status" value="1"/>
</dbReference>
<dbReference type="Gene3D" id="2.160.20.10">
    <property type="entry name" value="Single-stranded right-handed beta-helix, Pectin lyase-like"/>
    <property type="match status" value="2"/>
</dbReference>
<keyword evidence="4" id="KW-1185">Reference proteome</keyword>
<protein>
    <submittedName>
        <fullName evidence="3">Uncharacterized protein</fullName>
    </submittedName>
</protein>
<dbReference type="KEGG" id="ccot:CCAX7_11050"/>
<dbReference type="Pfam" id="PF12708">
    <property type="entry name" value="Pect-lyase_RHGA_epim"/>
    <property type="match status" value="1"/>
</dbReference>
<sequence>MKSYLRVIGAAAALSATQTAAFAATYNVRNAPYNATGNGSTDDRAAIQAAINAAASAGPNNTVYIPAGTYALNSSAATSWQTFYIPSNASGLTILGDGSSTLLLSNGGNREIFYLDHCANCNFQNFNLDQKVPNLTQGTITAVNTSTNSVTVSIDAGYPAPNTSFLMASSGYTPSLLVLTDPKRSTYTWSETPQINSVASAGSGKWTVNLGSTPSSSDVNKKFFIWGSNSEGWMFNIQGCNNVTVQNVNDYSAQGFYVNRATGTLSFTNFYIGSPPGSNRLGLNSGMQGVSRADLVMTGCSILQSNDDAVNQLTGIDHILAKPAPSTVQVSGGGDYQPGDTVCVWDYRNPASPYIRATAHIVSTHADGANLDVVLDADVQIVNVGPQPTGPGNPQVAQQSDGIDRLCDLSGGAITLTNSTFVSSFARPLLVKSAKSLTITGCNILGGDQDGIEAGMETYWGEGPQCKNVTIKNNTFSDMDGCSVDIGIFATNGPSGLSHDQTNIDIENNLFQNGGQHAVWNDVMPRGIALRLANASGATVKNNTFKNFSNANIAVLTSDNVNITGNNFVNPHQTALPVNRSQGAVDPGAVIWIDNSQNVSLSNNVVFSPGSHETALAEATANNSGINGLSTGVYVSSGVPVGHRIALKSAVSGKYVSVNLYGGDPNQNDLQAAFADSAQGWEMFDVVDAGGGNIALKSEATGKYVTVDLNQSSKVLRADLATVIQAWETMNWVDQGGGVFGLKSGANGLYVSCNNGAGNILEAQWAQSISTWEQFTWVDAGKF</sequence>
<organism evidence="3 4">
    <name type="scientific">Capsulimonas corticalis</name>
    <dbReference type="NCBI Taxonomy" id="2219043"/>
    <lineage>
        <taxon>Bacteria</taxon>
        <taxon>Bacillati</taxon>
        <taxon>Armatimonadota</taxon>
        <taxon>Armatimonadia</taxon>
        <taxon>Capsulimonadales</taxon>
        <taxon>Capsulimonadaceae</taxon>
        <taxon>Capsulimonas</taxon>
    </lineage>
</organism>
<dbReference type="InterPro" id="IPR006626">
    <property type="entry name" value="PbH1"/>
</dbReference>
<feature type="domain" description="Rhamnogalacturonase A/B/Epimerase-like pectate lyase" evidence="1">
    <location>
        <begin position="33"/>
        <end position="168"/>
    </location>
</feature>
<evidence type="ECO:0000259" key="2">
    <source>
        <dbReference type="Pfam" id="PF13229"/>
    </source>
</evidence>
<name>A0A402CUR4_9BACT</name>